<evidence type="ECO:0000313" key="7">
    <source>
        <dbReference type="EMBL" id="MBB4932990.1"/>
    </source>
</evidence>
<accession>A0A7W7RJB8</accession>
<dbReference type="SUPFAM" id="SSF46689">
    <property type="entry name" value="Homeodomain-like"/>
    <property type="match status" value="1"/>
</dbReference>
<feature type="domain" description="HTH-type transcriptional regulator MT1864/Rv1816-like C-terminal" evidence="6">
    <location>
        <begin position="89"/>
        <end position="183"/>
    </location>
</feature>
<dbReference type="InterPro" id="IPR050109">
    <property type="entry name" value="HTH-type_TetR-like_transc_reg"/>
</dbReference>
<dbReference type="GO" id="GO:0000976">
    <property type="term" value="F:transcription cis-regulatory region binding"/>
    <property type="evidence" value="ECO:0007669"/>
    <property type="project" value="TreeGrafter"/>
</dbReference>
<proteinExistence type="predicted"/>
<dbReference type="InterPro" id="IPR009057">
    <property type="entry name" value="Homeodomain-like_sf"/>
</dbReference>
<dbReference type="AlphaFoldDB" id="A0A7W7RJB8"/>
<evidence type="ECO:0000256" key="3">
    <source>
        <dbReference type="ARBA" id="ARBA00023163"/>
    </source>
</evidence>
<dbReference type="InterPro" id="IPR001647">
    <property type="entry name" value="HTH_TetR"/>
</dbReference>
<dbReference type="Pfam" id="PF13305">
    <property type="entry name" value="TetR_C_33"/>
    <property type="match status" value="1"/>
</dbReference>
<dbReference type="GO" id="GO:0003700">
    <property type="term" value="F:DNA-binding transcription factor activity"/>
    <property type="evidence" value="ECO:0007669"/>
    <property type="project" value="TreeGrafter"/>
</dbReference>
<dbReference type="EMBL" id="JACHJT010000001">
    <property type="protein sequence ID" value="MBB4932990.1"/>
    <property type="molecule type" value="Genomic_DNA"/>
</dbReference>
<gene>
    <name evidence="7" type="ORF">F4561_003810</name>
</gene>
<reference evidence="7 8" key="1">
    <citation type="submission" date="2020-08" db="EMBL/GenBank/DDBJ databases">
        <title>Sequencing the genomes of 1000 actinobacteria strains.</title>
        <authorList>
            <person name="Klenk H.-P."/>
        </authorList>
    </citation>
    <scope>NUCLEOTIDE SEQUENCE [LARGE SCALE GENOMIC DNA]</scope>
    <source>
        <strain evidence="7 8">DSM 102030</strain>
    </source>
</reference>
<dbReference type="Gene3D" id="1.10.357.10">
    <property type="entry name" value="Tetracycline Repressor, domain 2"/>
    <property type="match status" value="1"/>
</dbReference>
<evidence type="ECO:0000256" key="1">
    <source>
        <dbReference type="ARBA" id="ARBA00023015"/>
    </source>
</evidence>
<evidence type="ECO:0000259" key="5">
    <source>
        <dbReference type="Pfam" id="PF00440"/>
    </source>
</evidence>
<name>A0A7W7RJB8_9ACTN</name>
<dbReference type="PANTHER" id="PTHR30055">
    <property type="entry name" value="HTH-TYPE TRANSCRIPTIONAL REGULATOR RUTR"/>
    <property type="match status" value="1"/>
</dbReference>
<dbReference type="Proteomes" id="UP000523007">
    <property type="component" value="Unassembled WGS sequence"/>
</dbReference>
<keyword evidence="3" id="KW-0804">Transcription</keyword>
<dbReference type="SUPFAM" id="SSF48498">
    <property type="entry name" value="Tetracyclin repressor-like, C-terminal domain"/>
    <property type="match status" value="1"/>
</dbReference>
<dbReference type="RefSeq" id="WP_184580678.1">
    <property type="nucleotide sequence ID" value="NZ_JACHJT010000001.1"/>
</dbReference>
<feature type="compositionally biased region" description="Low complexity" evidence="4">
    <location>
        <begin position="212"/>
        <end position="224"/>
    </location>
</feature>
<evidence type="ECO:0000259" key="6">
    <source>
        <dbReference type="Pfam" id="PF13305"/>
    </source>
</evidence>
<organism evidence="7 8">
    <name type="scientific">Lipingzhangella halophila</name>
    <dbReference type="NCBI Taxonomy" id="1783352"/>
    <lineage>
        <taxon>Bacteria</taxon>
        <taxon>Bacillati</taxon>
        <taxon>Actinomycetota</taxon>
        <taxon>Actinomycetes</taxon>
        <taxon>Streptosporangiales</taxon>
        <taxon>Nocardiopsidaceae</taxon>
        <taxon>Lipingzhangella</taxon>
    </lineage>
</organism>
<comment type="caution">
    <text evidence="7">The sequence shown here is derived from an EMBL/GenBank/DDBJ whole genome shotgun (WGS) entry which is preliminary data.</text>
</comment>
<dbReference type="PANTHER" id="PTHR30055:SF234">
    <property type="entry name" value="HTH-TYPE TRANSCRIPTIONAL REGULATOR BETI"/>
    <property type="match status" value="1"/>
</dbReference>
<feature type="region of interest" description="Disordered" evidence="4">
    <location>
        <begin position="196"/>
        <end position="224"/>
    </location>
</feature>
<keyword evidence="8" id="KW-1185">Reference proteome</keyword>
<evidence type="ECO:0000256" key="4">
    <source>
        <dbReference type="SAM" id="MobiDB-lite"/>
    </source>
</evidence>
<keyword evidence="1" id="KW-0805">Transcription regulation</keyword>
<evidence type="ECO:0000256" key="2">
    <source>
        <dbReference type="ARBA" id="ARBA00023125"/>
    </source>
</evidence>
<protein>
    <submittedName>
        <fullName evidence="7">AcrR family transcriptional regulator</fullName>
    </submittedName>
</protein>
<dbReference type="InterPro" id="IPR036271">
    <property type="entry name" value="Tet_transcr_reg_TetR-rel_C_sf"/>
</dbReference>
<dbReference type="Pfam" id="PF00440">
    <property type="entry name" value="TetR_N"/>
    <property type="match status" value="1"/>
</dbReference>
<keyword evidence="2" id="KW-0238">DNA-binding</keyword>
<evidence type="ECO:0000313" key="8">
    <source>
        <dbReference type="Proteomes" id="UP000523007"/>
    </source>
</evidence>
<sequence>MPDQPHGGRGRPARGKVLDAALALLREGPEALTVRRIAAELGTSTQAIYTSHGGKFGLVSEIYTEGYRRLRDELARAAAGAGDDLEARLIAIARAYRDFALANPELFQVMFCNVIPGFHPDPATLEETWQAYVVLSDAVREAVDSGIWHGDPDSIARLLWQTVHGQAQLEVAGYLGRGPEGVEQQTYALETLGAALRAGNASPQTRPPPEPGAASPAPGSAEPG</sequence>
<dbReference type="InterPro" id="IPR025996">
    <property type="entry name" value="MT1864/Rv1816-like_C"/>
</dbReference>
<feature type="domain" description="HTH tetR-type" evidence="5">
    <location>
        <begin position="18"/>
        <end position="62"/>
    </location>
</feature>